<name>A0A0H5DQ44_9BACT</name>
<dbReference type="RefSeq" id="WP_098038017.1">
    <property type="nucleotide sequence ID" value="NZ_CWGJ01000011.1"/>
</dbReference>
<dbReference type="EMBL" id="CWGJ01000011">
    <property type="protein sequence ID" value="CRX38168.1"/>
    <property type="molecule type" value="Genomic_DNA"/>
</dbReference>
<dbReference type="PANTHER" id="PTHR43297:SF2">
    <property type="entry name" value="DIPEPTIDE TRANSPORT ATP-BINDING PROTEIN DPPD"/>
    <property type="match status" value="1"/>
</dbReference>
<proteinExistence type="inferred from homology"/>
<evidence type="ECO:0000256" key="6">
    <source>
        <dbReference type="ARBA" id="ARBA00022840"/>
    </source>
</evidence>
<feature type="domain" description="ABC transporter" evidence="8">
    <location>
        <begin position="6"/>
        <end position="252"/>
    </location>
</feature>
<dbReference type="GO" id="GO:0005524">
    <property type="term" value="F:ATP binding"/>
    <property type="evidence" value="ECO:0007669"/>
    <property type="project" value="UniProtKB-KW"/>
</dbReference>
<evidence type="ECO:0000256" key="5">
    <source>
        <dbReference type="ARBA" id="ARBA00022741"/>
    </source>
</evidence>
<comment type="subcellular location">
    <subcellularLocation>
        <location evidence="1">Cell inner membrane</location>
        <topology evidence="1">Peripheral membrane protein</topology>
    </subcellularLocation>
</comment>
<protein>
    <recommendedName>
        <fullName evidence="8">ABC transporter domain-containing protein</fullName>
    </recommendedName>
</protein>
<keyword evidence="3" id="KW-0813">Transport</keyword>
<organism evidence="9 10">
    <name type="scientific">Estrella lausannensis</name>
    <dbReference type="NCBI Taxonomy" id="483423"/>
    <lineage>
        <taxon>Bacteria</taxon>
        <taxon>Pseudomonadati</taxon>
        <taxon>Chlamydiota</taxon>
        <taxon>Chlamydiia</taxon>
        <taxon>Parachlamydiales</taxon>
        <taxon>Candidatus Criblamydiaceae</taxon>
        <taxon>Estrella</taxon>
    </lineage>
</organism>
<evidence type="ECO:0000256" key="7">
    <source>
        <dbReference type="ARBA" id="ARBA00023136"/>
    </source>
</evidence>
<dbReference type="PANTHER" id="PTHR43297">
    <property type="entry name" value="OLIGOPEPTIDE TRANSPORT ATP-BINDING PROTEIN APPD"/>
    <property type="match status" value="1"/>
</dbReference>
<keyword evidence="6" id="KW-0067">ATP-binding</keyword>
<reference evidence="10" key="1">
    <citation type="submission" date="2015-06" db="EMBL/GenBank/DDBJ databases">
        <authorList>
            <person name="Bertelli C."/>
        </authorList>
    </citation>
    <scope>NUCLEOTIDE SEQUENCE [LARGE SCALE GENOMIC DNA]</scope>
    <source>
        <strain evidence="10">CRIB-30</strain>
    </source>
</reference>
<keyword evidence="5" id="KW-0547">Nucleotide-binding</keyword>
<dbReference type="CDD" id="cd03257">
    <property type="entry name" value="ABC_NikE_OppD_transporters"/>
    <property type="match status" value="1"/>
</dbReference>
<dbReference type="OrthoDB" id="9806285at2"/>
<accession>A0A0H5DQ44</accession>
<dbReference type="InterPro" id="IPR017871">
    <property type="entry name" value="ABC_transporter-like_CS"/>
</dbReference>
<dbReference type="Pfam" id="PF00005">
    <property type="entry name" value="ABC_tran"/>
    <property type="match status" value="1"/>
</dbReference>
<gene>
    <name evidence="9" type="ORF">ELAC_0819</name>
</gene>
<dbReference type="GO" id="GO:0005886">
    <property type="term" value="C:plasma membrane"/>
    <property type="evidence" value="ECO:0007669"/>
    <property type="project" value="UniProtKB-SubCell"/>
</dbReference>
<evidence type="ECO:0000259" key="8">
    <source>
        <dbReference type="PROSITE" id="PS50893"/>
    </source>
</evidence>
<keyword evidence="10" id="KW-1185">Reference proteome</keyword>
<dbReference type="InterPro" id="IPR003439">
    <property type="entry name" value="ABC_transporter-like_ATP-bd"/>
</dbReference>
<keyword evidence="4" id="KW-1003">Cell membrane</keyword>
<evidence type="ECO:0000313" key="10">
    <source>
        <dbReference type="Proteomes" id="UP000220251"/>
    </source>
</evidence>
<dbReference type="Proteomes" id="UP000220251">
    <property type="component" value="Unassembled WGS sequence"/>
</dbReference>
<dbReference type="Gene3D" id="3.40.50.300">
    <property type="entry name" value="P-loop containing nucleotide triphosphate hydrolases"/>
    <property type="match status" value="1"/>
</dbReference>
<keyword evidence="7" id="KW-0472">Membrane</keyword>
<dbReference type="PROSITE" id="PS00211">
    <property type="entry name" value="ABC_TRANSPORTER_1"/>
    <property type="match status" value="1"/>
</dbReference>
<dbReference type="InterPro" id="IPR003593">
    <property type="entry name" value="AAA+_ATPase"/>
</dbReference>
<sequence>MSPNLLDVRGFTLRKRNGEPLLSNIHFSVGAGEIVGIVGPSGSGKSTLAKSLLALHEKESLPTHEGEALFKGEDLLKVSPKAMRRIRGREIAIVFQEAQSALNPLMNIGNQIKEALRQTGIKSRSELTECALDLLKTVGLSQDELQAYPHELSGGMRQRALIAIALAQKPDLLMLDEPTTALDATHKARILDLLAGLNQARGIAILLISHNLAEVAALAHRVIVMDQGCIVEQGTWETIYESPQSKAAQELTLYFA</sequence>
<dbReference type="GO" id="GO:0016887">
    <property type="term" value="F:ATP hydrolysis activity"/>
    <property type="evidence" value="ECO:0007669"/>
    <property type="project" value="InterPro"/>
</dbReference>
<evidence type="ECO:0000256" key="2">
    <source>
        <dbReference type="ARBA" id="ARBA00005417"/>
    </source>
</evidence>
<evidence type="ECO:0000256" key="1">
    <source>
        <dbReference type="ARBA" id="ARBA00004417"/>
    </source>
</evidence>
<dbReference type="InterPro" id="IPR050388">
    <property type="entry name" value="ABC_Ni/Peptide_Import"/>
</dbReference>
<evidence type="ECO:0000256" key="4">
    <source>
        <dbReference type="ARBA" id="ARBA00022475"/>
    </source>
</evidence>
<dbReference type="InterPro" id="IPR027417">
    <property type="entry name" value="P-loop_NTPase"/>
</dbReference>
<comment type="similarity">
    <text evidence="2">Belongs to the ABC transporter superfamily.</text>
</comment>
<evidence type="ECO:0000256" key="3">
    <source>
        <dbReference type="ARBA" id="ARBA00022448"/>
    </source>
</evidence>
<evidence type="ECO:0000313" key="9">
    <source>
        <dbReference type="EMBL" id="CRX38168.1"/>
    </source>
</evidence>
<dbReference type="AlphaFoldDB" id="A0A0H5DQ44"/>
<dbReference type="SUPFAM" id="SSF52540">
    <property type="entry name" value="P-loop containing nucleoside triphosphate hydrolases"/>
    <property type="match status" value="1"/>
</dbReference>
<dbReference type="SMART" id="SM00382">
    <property type="entry name" value="AAA"/>
    <property type="match status" value="1"/>
</dbReference>
<dbReference type="PROSITE" id="PS50893">
    <property type="entry name" value="ABC_TRANSPORTER_2"/>
    <property type="match status" value="1"/>
</dbReference>